<evidence type="ECO:0000313" key="8">
    <source>
        <dbReference type="Proteomes" id="UP000093592"/>
    </source>
</evidence>
<dbReference type="Gene3D" id="1.10.357.10">
    <property type="entry name" value="Tetracycline Repressor, domain 2"/>
    <property type="match status" value="1"/>
</dbReference>
<dbReference type="PANTHER" id="PTHR30055">
    <property type="entry name" value="HTH-TYPE TRANSCRIPTIONAL REGULATOR RUTR"/>
    <property type="match status" value="1"/>
</dbReference>
<accession>A0A1A2YU94</accession>
<protein>
    <submittedName>
        <fullName evidence="7">TetR family transcriptional regulator</fullName>
    </submittedName>
</protein>
<feature type="region of interest" description="Disordered" evidence="5">
    <location>
        <begin position="1"/>
        <end position="23"/>
    </location>
</feature>
<dbReference type="RefSeq" id="WP_065016208.1">
    <property type="nucleotide sequence ID" value="NZ_LZKJ01000193.1"/>
</dbReference>
<dbReference type="GO" id="GO:0003700">
    <property type="term" value="F:DNA-binding transcription factor activity"/>
    <property type="evidence" value="ECO:0007669"/>
    <property type="project" value="TreeGrafter"/>
</dbReference>
<dbReference type="EMBL" id="LZKJ01000193">
    <property type="protein sequence ID" value="OBI40807.1"/>
    <property type="molecule type" value="Genomic_DNA"/>
</dbReference>
<feature type="domain" description="HTH tetR-type" evidence="6">
    <location>
        <begin position="22"/>
        <end position="82"/>
    </location>
</feature>
<feature type="DNA-binding region" description="H-T-H motif" evidence="4">
    <location>
        <begin position="45"/>
        <end position="64"/>
    </location>
</feature>
<proteinExistence type="predicted"/>
<dbReference type="Pfam" id="PF00440">
    <property type="entry name" value="TetR_N"/>
    <property type="match status" value="1"/>
</dbReference>
<dbReference type="AlphaFoldDB" id="A0A1A2YU94"/>
<evidence type="ECO:0000256" key="3">
    <source>
        <dbReference type="ARBA" id="ARBA00023163"/>
    </source>
</evidence>
<name>A0A1A2YU94_9MYCO</name>
<evidence type="ECO:0000256" key="5">
    <source>
        <dbReference type="SAM" id="MobiDB-lite"/>
    </source>
</evidence>
<dbReference type="InterPro" id="IPR036271">
    <property type="entry name" value="Tet_transcr_reg_TetR-rel_C_sf"/>
</dbReference>
<dbReference type="PANTHER" id="PTHR30055:SF234">
    <property type="entry name" value="HTH-TYPE TRANSCRIPTIONAL REGULATOR BETI"/>
    <property type="match status" value="1"/>
</dbReference>
<comment type="caution">
    <text evidence="7">The sequence shown here is derived from an EMBL/GenBank/DDBJ whole genome shotgun (WGS) entry which is preliminary data.</text>
</comment>
<evidence type="ECO:0000313" key="7">
    <source>
        <dbReference type="EMBL" id="OBI40807.1"/>
    </source>
</evidence>
<dbReference type="SUPFAM" id="SSF48498">
    <property type="entry name" value="Tetracyclin repressor-like, C-terminal domain"/>
    <property type="match status" value="1"/>
</dbReference>
<keyword evidence="3" id="KW-0804">Transcription</keyword>
<dbReference type="SUPFAM" id="SSF46689">
    <property type="entry name" value="Homeodomain-like"/>
    <property type="match status" value="1"/>
</dbReference>
<sequence length="214" mass="23437">MGEATVSHAAVHRPRAAHLGPERRRPQVLDAAKAIALHGGIPAVTIGAVAERLGVTRPVVYACFADRIELIKALLAREEQKLLTGVLAAYPTPGRRRDSAQQAFVGGMQALLRTVADQPDSWRTLFWCNPGPDVAELFARGRRRVAEQFAELIQPDLHRWETQDAARKLPVLVELFVSMGEAGVRSLLAPDNTYSPDELGELVGRAAYRAIRHA</sequence>
<evidence type="ECO:0000256" key="4">
    <source>
        <dbReference type="PROSITE-ProRule" id="PRU00335"/>
    </source>
</evidence>
<keyword evidence="2 4" id="KW-0238">DNA-binding</keyword>
<dbReference type="InterPro" id="IPR001647">
    <property type="entry name" value="HTH_TetR"/>
</dbReference>
<evidence type="ECO:0000256" key="2">
    <source>
        <dbReference type="ARBA" id="ARBA00023125"/>
    </source>
</evidence>
<dbReference type="PROSITE" id="PS50977">
    <property type="entry name" value="HTH_TETR_2"/>
    <property type="match status" value="1"/>
</dbReference>
<dbReference type="Proteomes" id="UP000093592">
    <property type="component" value="Unassembled WGS sequence"/>
</dbReference>
<keyword evidence="1" id="KW-0805">Transcription regulation</keyword>
<dbReference type="GO" id="GO:0000976">
    <property type="term" value="F:transcription cis-regulatory region binding"/>
    <property type="evidence" value="ECO:0007669"/>
    <property type="project" value="TreeGrafter"/>
</dbReference>
<gene>
    <name evidence="7" type="ORF">A5707_08295</name>
</gene>
<dbReference type="InterPro" id="IPR050109">
    <property type="entry name" value="HTH-type_TetR-like_transc_reg"/>
</dbReference>
<evidence type="ECO:0000256" key="1">
    <source>
        <dbReference type="ARBA" id="ARBA00023015"/>
    </source>
</evidence>
<dbReference type="InterPro" id="IPR009057">
    <property type="entry name" value="Homeodomain-like_sf"/>
</dbReference>
<evidence type="ECO:0000259" key="6">
    <source>
        <dbReference type="PROSITE" id="PS50977"/>
    </source>
</evidence>
<organism evidence="7 8">
    <name type="scientific">Mycobacterium kyorinense</name>
    <dbReference type="NCBI Taxonomy" id="487514"/>
    <lineage>
        <taxon>Bacteria</taxon>
        <taxon>Bacillati</taxon>
        <taxon>Actinomycetota</taxon>
        <taxon>Actinomycetes</taxon>
        <taxon>Mycobacteriales</taxon>
        <taxon>Mycobacteriaceae</taxon>
        <taxon>Mycobacterium</taxon>
    </lineage>
</organism>
<reference evidence="8" key="1">
    <citation type="submission" date="2016-06" db="EMBL/GenBank/DDBJ databases">
        <authorList>
            <person name="Sutton G."/>
            <person name="Brinkac L."/>
            <person name="Sanka R."/>
            <person name="Adams M."/>
            <person name="Lau E."/>
            <person name="Sam S."/>
            <person name="Sreng N."/>
            <person name="Him V."/>
            <person name="Kerleguer A."/>
            <person name="Cheng S."/>
        </authorList>
    </citation>
    <scope>NUCLEOTIDE SEQUENCE [LARGE SCALE GENOMIC DNA]</scope>
    <source>
        <strain evidence="8">E861</strain>
    </source>
</reference>